<comment type="caution">
    <text evidence="1">The sequence shown here is derived from an EMBL/GenBank/DDBJ whole genome shotgun (WGS) entry which is preliminary data.</text>
</comment>
<sequence>MSDSFGRVTEDFGSGPLAAGMARAITRSTEALEAIETLPAAKRRPATVFAALHDLALAGRAPELADAFSAGDGEAAGVAAVDTLTREIGAIVAVTGDRRPVVDQSARATVLAPLVAEAARRAGAVTVGLIDVGRPAALNLIVDRVGVAYNHGQHLGDSASPVQQAATVVGERAVPSTPLPEVVARIGLDRSPLDVTDEADARWLRACVSPDDREQAAQLEAEIALLRTLRPRLVAGDPIDTLPAAIASVPADALPVVMTTWALSSFRPEQRRRFLEQLQVAGRPLMWVSAEGVGVAPEVPTFGDRPASGHSILGIAIINGPDVATEAVGRAWSRGRLLSWTSTGA</sequence>
<organism evidence="1 2">
    <name type="scientific">Nakamurella leprariae</name>
    <dbReference type="NCBI Taxonomy" id="2803911"/>
    <lineage>
        <taxon>Bacteria</taxon>
        <taxon>Bacillati</taxon>
        <taxon>Actinomycetota</taxon>
        <taxon>Actinomycetes</taxon>
        <taxon>Nakamurellales</taxon>
        <taxon>Nakamurellaceae</taxon>
        <taxon>Nakamurella</taxon>
    </lineage>
</organism>
<protein>
    <submittedName>
        <fullName evidence="1">DUF2332 domain-containing protein</fullName>
    </submittedName>
</protein>
<dbReference type="RefSeq" id="WP_205261721.1">
    <property type="nucleotide sequence ID" value="NZ_JAERWK010000020.1"/>
</dbReference>
<reference evidence="1" key="1">
    <citation type="submission" date="2021-01" db="EMBL/GenBank/DDBJ databases">
        <title>YIM 132084 draft genome.</title>
        <authorList>
            <person name="An D."/>
        </authorList>
    </citation>
    <scope>NUCLEOTIDE SEQUENCE</scope>
    <source>
        <strain evidence="1">YIM 132084</strain>
    </source>
</reference>
<keyword evidence="2" id="KW-1185">Reference proteome</keyword>
<evidence type="ECO:0000313" key="1">
    <source>
        <dbReference type="EMBL" id="MBM9468780.1"/>
    </source>
</evidence>
<dbReference type="AlphaFoldDB" id="A0A938YAA2"/>
<dbReference type="EMBL" id="JAERWK010000020">
    <property type="protein sequence ID" value="MBM9468780.1"/>
    <property type="molecule type" value="Genomic_DNA"/>
</dbReference>
<evidence type="ECO:0000313" key="2">
    <source>
        <dbReference type="Proteomes" id="UP000663792"/>
    </source>
</evidence>
<dbReference type="InterPro" id="IPR011200">
    <property type="entry name" value="UCP012608"/>
</dbReference>
<dbReference type="Proteomes" id="UP000663792">
    <property type="component" value="Unassembled WGS sequence"/>
</dbReference>
<gene>
    <name evidence="1" type="ORF">JL106_15965</name>
</gene>
<name>A0A938YAA2_9ACTN</name>
<dbReference type="Pfam" id="PF10094">
    <property type="entry name" value="DUF2332"/>
    <property type="match status" value="1"/>
</dbReference>
<accession>A0A938YAA2</accession>
<proteinExistence type="predicted"/>